<accession>A0A3B0U038</accession>
<reference evidence="2" key="1">
    <citation type="submission" date="2018-06" db="EMBL/GenBank/DDBJ databases">
        <authorList>
            <person name="Zhirakovskaya E."/>
        </authorList>
    </citation>
    <scope>NUCLEOTIDE SEQUENCE</scope>
</reference>
<organism evidence="2">
    <name type="scientific">hydrothermal vent metagenome</name>
    <dbReference type="NCBI Taxonomy" id="652676"/>
    <lineage>
        <taxon>unclassified sequences</taxon>
        <taxon>metagenomes</taxon>
        <taxon>ecological metagenomes</taxon>
    </lineage>
</organism>
<sequence length="181" mass="19870">MRLAARQAVNAFFLSSFRRRPQSILVHVMLYTKKMDPGLRRGDAQYFLLNSFPILCMDTFLGGGAGEGPKRADGGANKERVPGTGAKRPTAARIKERVPGTGAKRPTAARIKERVPGTGAQRPTAARIKEQVPGKRMQPATAARIKSERSDQLRRVKKSECRGRGSGHPPLKPKLYPKLLC</sequence>
<dbReference type="EMBL" id="UOEO01000127">
    <property type="protein sequence ID" value="VAW19992.1"/>
    <property type="molecule type" value="Genomic_DNA"/>
</dbReference>
<gene>
    <name evidence="2" type="ORF">MNBD_ALPHA12-192</name>
</gene>
<feature type="compositionally biased region" description="Basic and acidic residues" evidence="1">
    <location>
        <begin position="145"/>
        <end position="163"/>
    </location>
</feature>
<proteinExistence type="predicted"/>
<protein>
    <submittedName>
        <fullName evidence="2">Uncharacterized protein</fullName>
    </submittedName>
</protein>
<feature type="compositionally biased region" description="Basic and acidic residues" evidence="1">
    <location>
        <begin position="68"/>
        <end position="81"/>
    </location>
</feature>
<feature type="region of interest" description="Disordered" evidence="1">
    <location>
        <begin position="67"/>
        <end position="176"/>
    </location>
</feature>
<name>A0A3B0U038_9ZZZZ</name>
<evidence type="ECO:0000313" key="2">
    <source>
        <dbReference type="EMBL" id="VAW19992.1"/>
    </source>
</evidence>
<dbReference type="AlphaFoldDB" id="A0A3B0U038"/>
<evidence type="ECO:0000256" key="1">
    <source>
        <dbReference type="SAM" id="MobiDB-lite"/>
    </source>
</evidence>